<evidence type="ECO:0000256" key="10">
    <source>
        <dbReference type="ARBA" id="ARBA00034923"/>
    </source>
</evidence>
<evidence type="ECO:0000256" key="5">
    <source>
        <dbReference type="ARBA" id="ARBA00022840"/>
    </source>
</evidence>
<comment type="catalytic activity">
    <reaction evidence="11">
        <text>ATP + H2O = ADP + phosphate + H(+)</text>
        <dbReference type="Rhea" id="RHEA:13065"/>
        <dbReference type="ChEBI" id="CHEBI:15377"/>
        <dbReference type="ChEBI" id="CHEBI:15378"/>
        <dbReference type="ChEBI" id="CHEBI:30616"/>
        <dbReference type="ChEBI" id="CHEBI:43474"/>
        <dbReference type="ChEBI" id="CHEBI:456216"/>
        <dbReference type="EC" id="5.6.2.4"/>
    </reaction>
</comment>
<feature type="domain" description="UvrD-like helicase C-terminal" evidence="15">
    <location>
        <begin position="295"/>
        <end position="575"/>
    </location>
</feature>
<evidence type="ECO:0000256" key="1">
    <source>
        <dbReference type="ARBA" id="ARBA00009922"/>
    </source>
</evidence>
<dbReference type="Pfam" id="PF21196">
    <property type="entry name" value="PcrA_UvrD_tudor"/>
    <property type="match status" value="1"/>
</dbReference>
<evidence type="ECO:0000256" key="2">
    <source>
        <dbReference type="ARBA" id="ARBA00022741"/>
    </source>
</evidence>
<keyword evidence="7" id="KW-0413">Isomerase</keyword>
<dbReference type="Pfam" id="PF13361">
    <property type="entry name" value="UvrD_C"/>
    <property type="match status" value="1"/>
</dbReference>
<evidence type="ECO:0000256" key="12">
    <source>
        <dbReference type="PROSITE-ProRule" id="PRU00560"/>
    </source>
</evidence>
<dbReference type="PROSITE" id="PS51217">
    <property type="entry name" value="UVRD_HELICASE_CTER"/>
    <property type="match status" value="1"/>
</dbReference>
<dbReference type="GO" id="GO:0005829">
    <property type="term" value="C:cytosol"/>
    <property type="evidence" value="ECO:0007669"/>
    <property type="project" value="TreeGrafter"/>
</dbReference>
<evidence type="ECO:0000256" key="13">
    <source>
        <dbReference type="SAM" id="MobiDB-lite"/>
    </source>
</evidence>
<dbReference type="InterPro" id="IPR014016">
    <property type="entry name" value="UvrD-like_ATP-bd"/>
</dbReference>
<evidence type="ECO:0000256" key="9">
    <source>
        <dbReference type="ARBA" id="ARBA00034808"/>
    </source>
</evidence>
<protein>
    <recommendedName>
        <fullName evidence="9">DNA 3'-5' helicase</fullName>
        <ecNumber evidence="9">5.6.2.4</ecNumber>
    </recommendedName>
    <alternativeName>
        <fullName evidence="10">DNA 3'-5' helicase II</fullName>
    </alternativeName>
</protein>
<dbReference type="PROSITE" id="PS51198">
    <property type="entry name" value="UVRD_HELICASE_ATP_BIND"/>
    <property type="match status" value="1"/>
</dbReference>
<dbReference type="InterPro" id="IPR027417">
    <property type="entry name" value="P-loop_NTPase"/>
</dbReference>
<dbReference type="Gene3D" id="3.40.50.300">
    <property type="entry name" value="P-loop containing nucleotide triphosphate hydrolases"/>
    <property type="match status" value="2"/>
</dbReference>
<dbReference type="EC" id="5.6.2.4" evidence="9"/>
<gene>
    <name evidence="16" type="ORF">SAMN02745205_00562</name>
</gene>
<dbReference type="GO" id="GO:0003677">
    <property type="term" value="F:DNA binding"/>
    <property type="evidence" value="ECO:0007669"/>
    <property type="project" value="UniProtKB-KW"/>
</dbReference>
<evidence type="ECO:0000313" key="16">
    <source>
        <dbReference type="EMBL" id="SJZ37219.1"/>
    </source>
</evidence>
<reference evidence="16 17" key="1">
    <citation type="submission" date="2017-02" db="EMBL/GenBank/DDBJ databases">
        <authorList>
            <person name="Peterson S.W."/>
        </authorList>
    </citation>
    <scope>NUCLEOTIDE SEQUENCE [LARGE SCALE GENOMIC DNA]</scope>
    <source>
        <strain evidence="16 17">ATCC 700135</strain>
    </source>
</reference>
<dbReference type="InterPro" id="IPR013986">
    <property type="entry name" value="DExx_box_DNA_helicase_dom_sf"/>
</dbReference>
<dbReference type="RefSeq" id="WP_051522643.1">
    <property type="nucleotide sequence ID" value="NZ_FUWL01000004.1"/>
</dbReference>
<dbReference type="InterPro" id="IPR014017">
    <property type="entry name" value="DNA_helicase_UvrD-like_C"/>
</dbReference>
<dbReference type="CDD" id="cd18807">
    <property type="entry name" value="SF1_C_UvrD"/>
    <property type="match status" value="1"/>
</dbReference>
<keyword evidence="5 12" id="KW-0067">ATP-binding</keyword>
<evidence type="ECO:0000256" key="8">
    <source>
        <dbReference type="ARBA" id="ARBA00034617"/>
    </source>
</evidence>
<dbReference type="GO" id="GO:0016887">
    <property type="term" value="F:ATP hydrolysis activity"/>
    <property type="evidence" value="ECO:0007669"/>
    <property type="project" value="RHEA"/>
</dbReference>
<evidence type="ECO:0000313" key="17">
    <source>
        <dbReference type="Proteomes" id="UP000189956"/>
    </source>
</evidence>
<comment type="similarity">
    <text evidence="1">Belongs to the helicase family. UvrD subfamily.</text>
</comment>
<dbReference type="PANTHER" id="PTHR11070:SF2">
    <property type="entry name" value="ATP-DEPENDENT DNA HELICASE SRS2"/>
    <property type="match status" value="1"/>
</dbReference>
<evidence type="ECO:0000256" key="7">
    <source>
        <dbReference type="ARBA" id="ARBA00023235"/>
    </source>
</evidence>
<evidence type="ECO:0000256" key="4">
    <source>
        <dbReference type="ARBA" id="ARBA00022806"/>
    </source>
</evidence>
<dbReference type="InterPro" id="IPR000212">
    <property type="entry name" value="DNA_helicase_UvrD/REP"/>
</dbReference>
<dbReference type="Pfam" id="PF00580">
    <property type="entry name" value="UvrD-helicase"/>
    <property type="match status" value="1"/>
</dbReference>
<evidence type="ECO:0000256" key="3">
    <source>
        <dbReference type="ARBA" id="ARBA00022801"/>
    </source>
</evidence>
<dbReference type="GO" id="GO:0033202">
    <property type="term" value="C:DNA helicase complex"/>
    <property type="evidence" value="ECO:0007669"/>
    <property type="project" value="TreeGrafter"/>
</dbReference>
<evidence type="ECO:0000259" key="15">
    <source>
        <dbReference type="PROSITE" id="PS51217"/>
    </source>
</evidence>
<keyword evidence="2 12" id="KW-0547">Nucleotide-binding</keyword>
<dbReference type="CDD" id="cd17932">
    <property type="entry name" value="DEXQc_UvrD"/>
    <property type="match status" value="1"/>
</dbReference>
<feature type="region of interest" description="Disordered" evidence="13">
    <location>
        <begin position="661"/>
        <end position="682"/>
    </location>
</feature>
<evidence type="ECO:0000256" key="11">
    <source>
        <dbReference type="ARBA" id="ARBA00048988"/>
    </source>
</evidence>
<feature type="domain" description="UvrD-like helicase ATP-binding" evidence="14">
    <location>
        <begin position="9"/>
        <end position="294"/>
    </location>
</feature>
<evidence type="ECO:0000256" key="6">
    <source>
        <dbReference type="ARBA" id="ARBA00023125"/>
    </source>
</evidence>
<organism evidence="16 17">
    <name type="scientific">Porphyromonas cangingivalis</name>
    <dbReference type="NCBI Taxonomy" id="36874"/>
    <lineage>
        <taxon>Bacteria</taxon>
        <taxon>Pseudomonadati</taxon>
        <taxon>Bacteroidota</taxon>
        <taxon>Bacteroidia</taxon>
        <taxon>Bacteroidales</taxon>
        <taxon>Porphyromonadaceae</taxon>
        <taxon>Porphyromonas</taxon>
    </lineage>
</organism>
<sequence length="762" mass="86387">MISIEELLDCLNEEQRAAVLYNEGDSLILAGAGSGKTRVLTTKIAYLLTQGYAPSQILALTFTNKAAGEMRERIGAMIGNDIARHLWMGTFHSIFARLLRRYAPLLDYSDNYTIYDTTDTKALIKMILKEKELDEKFYDPKKMLSLISSAKNQGVMPDDVRQDRQAINYFTIKKISRFPEVYETYVSRCHRANAMDFDDLLLNMYRLLSKHEIVRNELHERFRYILVDEYQDTNKVQDRIVKLLKGEQARVCVVGDDAQSIYSFRGAVIDNILNFKRNFPDAILLKLTKNYRSTGTIVNLAGKLIEKNSKRIPKVVEAVSGEGSKVGLITSFTAAVEAQTIAAKIYSLINKGTSPEDIAVLYRTNAQSRLIEDNLRMFGVPYRIYGGLSFFDRKEVKDVLGYLRLIVNPDDDEAFRRVHNTPTRGIGATSFNAVSMLALREGRSYMQVIKDPTLLAEVLKPAAIKHLTAFVSLIDTMRSRKDELDPDEFLKYVIHASGIPKMYGDGSVESEGKLENIDELLNAVSEFVSSKTKLADENTSIDDFVREMALYTDRDATEDNNRPKVTLMTMHASKGLEFPHVYIVGLEKRLIPSERSSTEAGIEEERRLLYVAITRAKEMCTLSFACERMIHGELVRSDPSPFIFDLDPTYIEDYAGILGTKHSFSPNPRPKPQATTSEEPKRRMTRIIRRSTAPSPAEEVATMVPEVRDVDFKEGDHVYHDRFGRGLVEGFTDSVSGTKVHINFENEGKKLLIVKFARLRKE</sequence>
<dbReference type="Proteomes" id="UP000189956">
    <property type="component" value="Unassembled WGS sequence"/>
</dbReference>
<keyword evidence="6" id="KW-0238">DNA-binding</keyword>
<dbReference type="PANTHER" id="PTHR11070">
    <property type="entry name" value="UVRD / RECB / PCRA DNA HELICASE FAMILY MEMBER"/>
    <property type="match status" value="1"/>
</dbReference>
<dbReference type="GO" id="GO:0000725">
    <property type="term" value="P:recombinational repair"/>
    <property type="evidence" value="ECO:0007669"/>
    <property type="project" value="TreeGrafter"/>
</dbReference>
<keyword evidence="3 12" id="KW-0378">Hydrolase</keyword>
<name>A0A1T4K480_PORCN</name>
<dbReference type="AlphaFoldDB" id="A0A1T4K480"/>
<dbReference type="EMBL" id="FUWL01000004">
    <property type="protein sequence ID" value="SJZ37219.1"/>
    <property type="molecule type" value="Genomic_DNA"/>
</dbReference>
<dbReference type="Gene3D" id="1.10.10.160">
    <property type="match status" value="1"/>
</dbReference>
<comment type="catalytic activity">
    <reaction evidence="8">
        <text>Couples ATP hydrolysis with the unwinding of duplex DNA by translocating in the 3'-5' direction.</text>
        <dbReference type="EC" id="5.6.2.4"/>
    </reaction>
</comment>
<accession>A0A1T4K480</accession>
<dbReference type="SUPFAM" id="SSF52540">
    <property type="entry name" value="P-loop containing nucleoside triphosphate hydrolases"/>
    <property type="match status" value="1"/>
</dbReference>
<feature type="binding site" evidence="12">
    <location>
        <begin position="30"/>
        <end position="37"/>
    </location>
    <ligand>
        <name>ATP</name>
        <dbReference type="ChEBI" id="CHEBI:30616"/>
    </ligand>
</feature>
<dbReference type="GO" id="GO:0005524">
    <property type="term" value="F:ATP binding"/>
    <property type="evidence" value="ECO:0007669"/>
    <property type="project" value="UniProtKB-UniRule"/>
</dbReference>
<dbReference type="GO" id="GO:0043138">
    <property type="term" value="F:3'-5' DNA helicase activity"/>
    <property type="evidence" value="ECO:0007669"/>
    <property type="project" value="UniProtKB-EC"/>
</dbReference>
<evidence type="ECO:0000259" key="14">
    <source>
        <dbReference type="PROSITE" id="PS51198"/>
    </source>
</evidence>
<proteinExistence type="inferred from homology"/>
<keyword evidence="4 12" id="KW-0347">Helicase</keyword>
<dbReference type="Gene3D" id="1.10.486.10">
    <property type="entry name" value="PCRA, domain 4"/>
    <property type="match status" value="1"/>
</dbReference>